<accession>A0A0E9RC59</accession>
<dbReference type="EMBL" id="GBXM01082502">
    <property type="protein sequence ID" value="JAH26075.1"/>
    <property type="molecule type" value="Transcribed_RNA"/>
</dbReference>
<reference evidence="1" key="2">
    <citation type="journal article" date="2015" name="Fish Shellfish Immunol.">
        <title>Early steps in the European eel (Anguilla anguilla)-Vibrio vulnificus interaction in the gills: Role of the RtxA13 toxin.</title>
        <authorList>
            <person name="Callol A."/>
            <person name="Pajuelo D."/>
            <person name="Ebbesson L."/>
            <person name="Teles M."/>
            <person name="MacKenzie S."/>
            <person name="Amaro C."/>
        </authorList>
    </citation>
    <scope>NUCLEOTIDE SEQUENCE</scope>
</reference>
<organism evidence="1">
    <name type="scientific">Anguilla anguilla</name>
    <name type="common">European freshwater eel</name>
    <name type="synonym">Muraena anguilla</name>
    <dbReference type="NCBI Taxonomy" id="7936"/>
    <lineage>
        <taxon>Eukaryota</taxon>
        <taxon>Metazoa</taxon>
        <taxon>Chordata</taxon>
        <taxon>Craniata</taxon>
        <taxon>Vertebrata</taxon>
        <taxon>Euteleostomi</taxon>
        <taxon>Actinopterygii</taxon>
        <taxon>Neopterygii</taxon>
        <taxon>Teleostei</taxon>
        <taxon>Anguilliformes</taxon>
        <taxon>Anguillidae</taxon>
        <taxon>Anguilla</taxon>
    </lineage>
</organism>
<dbReference type="AlphaFoldDB" id="A0A0E9RC59"/>
<protein>
    <submittedName>
        <fullName evidence="1">Uncharacterized protein</fullName>
    </submittedName>
</protein>
<sequence length="20" mass="2317">MLYVLCFRDQKPAAVMDNDS</sequence>
<evidence type="ECO:0000313" key="1">
    <source>
        <dbReference type="EMBL" id="JAH26075.1"/>
    </source>
</evidence>
<name>A0A0E9RC59_ANGAN</name>
<proteinExistence type="predicted"/>
<reference evidence="1" key="1">
    <citation type="submission" date="2014-11" db="EMBL/GenBank/DDBJ databases">
        <authorList>
            <person name="Amaro Gonzalez C."/>
        </authorList>
    </citation>
    <scope>NUCLEOTIDE SEQUENCE</scope>
</reference>